<keyword evidence="2 9" id="KW-0808">Transferase</keyword>
<accession>A0A140DT39</accession>
<feature type="binding site" evidence="9">
    <location>
        <position position="42"/>
    </location>
    <ligand>
        <name>substrate</name>
    </ligand>
</feature>
<dbReference type="PANTHER" id="PTHR21342">
    <property type="entry name" value="PHOSPHOPANTETHEINE ADENYLYLTRANSFERASE"/>
    <property type="match status" value="1"/>
</dbReference>
<evidence type="ECO:0000256" key="5">
    <source>
        <dbReference type="ARBA" id="ARBA00022840"/>
    </source>
</evidence>
<sequence>MAVKAAFCGTFDPVTNGHLALIERAAAQFDFLTVVVSPNSSKQCLLSADERRTLLEQSVAHLPNVSVMQFEGLATEAARKAGASVLVRGLRGAVDADYEYNMAQMNRRIAPEIETVLLFSDPETALISSSNVRELLRYHLPVDDLVPLPVNAWLQEQSLAADTDTHQESAAGNHLQSKEEGK</sequence>
<keyword evidence="4 9" id="KW-0547">Nucleotide-binding</keyword>
<dbReference type="GO" id="GO:0004595">
    <property type="term" value="F:pantetheine-phosphate adenylyltransferase activity"/>
    <property type="evidence" value="ECO:0007669"/>
    <property type="project" value="UniProtKB-UniRule"/>
</dbReference>
<dbReference type="GO" id="GO:0005524">
    <property type="term" value="F:ATP binding"/>
    <property type="evidence" value="ECO:0007669"/>
    <property type="project" value="UniProtKB-KW"/>
</dbReference>
<keyword evidence="5 9" id="KW-0067">ATP-binding</keyword>
<evidence type="ECO:0000256" key="6">
    <source>
        <dbReference type="ARBA" id="ARBA00022842"/>
    </source>
</evidence>
<feature type="region of interest" description="Disordered" evidence="10">
    <location>
        <begin position="162"/>
        <end position="182"/>
    </location>
</feature>
<comment type="cofactor">
    <cofactor evidence="9">
        <name>Mg(2+)</name>
        <dbReference type="ChEBI" id="CHEBI:18420"/>
    </cofactor>
</comment>
<dbReference type="InterPro" id="IPR004821">
    <property type="entry name" value="Cyt_trans-like"/>
</dbReference>
<evidence type="ECO:0000259" key="11">
    <source>
        <dbReference type="Pfam" id="PF01467"/>
    </source>
</evidence>
<gene>
    <name evidence="9" type="primary">coaD</name>
    <name evidence="12" type="ORF">AALO17_06820</name>
</gene>
<keyword evidence="6 9" id="KW-0460">Magnesium</keyword>
<dbReference type="AlphaFoldDB" id="A0A140DT39"/>
<evidence type="ECO:0000313" key="13">
    <source>
        <dbReference type="Proteomes" id="UP000069771"/>
    </source>
</evidence>
<feature type="binding site" evidence="9">
    <location>
        <position position="88"/>
    </location>
    <ligand>
        <name>substrate</name>
    </ligand>
</feature>
<dbReference type="GO" id="GO:0015937">
    <property type="term" value="P:coenzyme A biosynthetic process"/>
    <property type="evidence" value="ECO:0007669"/>
    <property type="project" value="UniProtKB-UniRule"/>
</dbReference>
<dbReference type="CDD" id="cd02163">
    <property type="entry name" value="PPAT"/>
    <property type="match status" value="1"/>
</dbReference>
<dbReference type="UniPathway" id="UPA00241">
    <property type="reaction ID" value="UER00355"/>
</dbReference>
<feature type="domain" description="Cytidyltransferase-like" evidence="11">
    <location>
        <begin position="7"/>
        <end position="134"/>
    </location>
</feature>
<dbReference type="Proteomes" id="UP000069771">
    <property type="component" value="Chromosome"/>
</dbReference>
<comment type="function">
    <text evidence="9">Reversibly transfers an adenylyl group from ATP to 4'-phosphopantetheine, yielding dephospho-CoA (dPCoA) and pyrophosphate.</text>
</comment>
<comment type="similarity">
    <text evidence="9">Belongs to the bacterial CoaD family.</text>
</comment>
<protein>
    <recommendedName>
        <fullName evidence="9">Phosphopantetheine adenylyltransferase</fullName>
        <ecNumber evidence="9">2.7.7.3</ecNumber>
    </recommendedName>
    <alternativeName>
        <fullName evidence="9">Dephospho-CoA pyrophosphorylase</fullName>
    </alternativeName>
    <alternativeName>
        <fullName evidence="9">Pantetheine-phosphate adenylyltransferase</fullName>
        <shortName evidence="9">PPAT</shortName>
    </alternativeName>
</protein>
<evidence type="ECO:0000256" key="1">
    <source>
        <dbReference type="ARBA" id="ARBA00022490"/>
    </source>
</evidence>
<dbReference type="HAMAP" id="MF_00151">
    <property type="entry name" value="PPAT_bact"/>
    <property type="match status" value="1"/>
</dbReference>
<evidence type="ECO:0000256" key="4">
    <source>
        <dbReference type="ARBA" id="ARBA00022741"/>
    </source>
</evidence>
<keyword evidence="13" id="KW-1185">Reference proteome</keyword>
<dbReference type="PRINTS" id="PR01020">
    <property type="entry name" value="LPSBIOSNTHSS"/>
</dbReference>
<keyword evidence="3 9" id="KW-0548">Nucleotidyltransferase</keyword>
<name>A0A140DT39_9FIRM</name>
<keyword evidence="7 9" id="KW-0173">Coenzyme A biosynthesis</keyword>
<evidence type="ECO:0000256" key="7">
    <source>
        <dbReference type="ARBA" id="ARBA00022993"/>
    </source>
</evidence>
<evidence type="ECO:0000256" key="10">
    <source>
        <dbReference type="SAM" id="MobiDB-lite"/>
    </source>
</evidence>
<dbReference type="Pfam" id="PF01467">
    <property type="entry name" value="CTP_transf_like"/>
    <property type="match status" value="1"/>
</dbReference>
<dbReference type="RefSeq" id="WP_082743209.1">
    <property type="nucleotide sequence ID" value="NZ_CAMTBT010000043.1"/>
</dbReference>
<dbReference type="OrthoDB" id="9806661at2"/>
<feature type="binding site" evidence="9">
    <location>
        <position position="99"/>
    </location>
    <ligand>
        <name>ATP</name>
        <dbReference type="ChEBI" id="CHEBI:30616"/>
    </ligand>
</feature>
<comment type="subcellular location">
    <subcellularLocation>
        <location evidence="9">Cytoplasm</location>
    </subcellularLocation>
</comment>
<dbReference type="SUPFAM" id="SSF52374">
    <property type="entry name" value="Nucleotidylyl transferase"/>
    <property type="match status" value="1"/>
</dbReference>
<dbReference type="InterPro" id="IPR001980">
    <property type="entry name" value="PPAT"/>
</dbReference>
<organism evidence="12 13">
    <name type="scientific">Faecalibaculum rodentium</name>
    <dbReference type="NCBI Taxonomy" id="1702221"/>
    <lineage>
        <taxon>Bacteria</taxon>
        <taxon>Bacillati</taxon>
        <taxon>Bacillota</taxon>
        <taxon>Erysipelotrichia</taxon>
        <taxon>Erysipelotrichales</taxon>
        <taxon>Erysipelotrichaceae</taxon>
        <taxon>Faecalibaculum</taxon>
    </lineage>
</organism>
<evidence type="ECO:0000256" key="3">
    <source>
        <dbReference type="ARBA" id="ARBA00022695"/>
    </source>
</evidence>
<feature type="binding site" evidence="9">
    <location>
        <begin position="10"/>
        <end position="11"/>
    </location>
    <ligand>
        <name>ATP</name>
        <dbReference type="ChEBI" id="CHEBI:30616"/>
    </ligand>
</feature>
<evidence type="ECO:0000256" key="8">
    <source>
        <dbReference type="ARBA" id="ARBA00029346"/>
    </source>
</evidence>
<feature type="binding site" evidence="9">
    <location>
        <begin position="124"/>
        <end position="130"/>
    </location>
    <ligand>
        <name>ATP</name>
        <dbReference type="ChEBI" id="CHEBI:30616"/>
    </ligand>
</feature>
<feature type="binding site" evidence="9">
    <location>
        <position position="18"/>
    </location>
    <ligand>
        <name>ATP</name>
        <dbReference type="ChEBI" id="CHEBI:30616"/>
    </ligand>
</feature>
<dbReference type="InterPro" id="IPR014729">
    <property type="entry name" value="Rossmann-like_a/b/a_fold"/>
</dbReference>
<dbReference type="EMBL" id="CP011391">
    <property type="protein sequence ID" value="AMK53816.1"/>
    <property type="molecule type" value="Genomic_DNA"/>
</dbReference>
<feature type="binding site" evidence="9">
    <location>
        <begin position="89"/>
        <end position="91"/>
    </location>
    <ligand>
        <name>ATP</name>
        <dbReference type="ChEBI" id="CHEBI:30616"/>
    </ligand>
</feature>
<feature type="binding site" evidence="9">
    <location>
        <position position="74"/>
    </location>
    <ligand>
        <name>substrate</name>
    </ligand>
</feature>
<keyword evidence="1 9" id="KW-0963">Cytoplasm</keyword>
<comment type="subunit">
    <text evidence="9">Homohexamer.</text>
</comment>
<dbReference type="KEGG" id="fro:AALO17_06820"/>
<dbReference type="EC" id="2.7.7.3" evidence="9"/>
<dbReference type="PANTHER" id="PTHR21342:SF1">
    <property type="entry name" value="PHOSPHOPANTETHEINE ADENYLYLTRANSFERASE"/>
    <property type="match status" value="1"/>
</dbReference>
<evidence type="ECO:0000256" key="9">
    <source>
        <dbReference type="HAMAP-Rule" id="MF_00151"/>
    </source>
</evidence>
<reference evidence="12 13" key="1">
    <citation type="journal article" date="2016" name="Gut Pathog.">
        <title>Whole genome sequencing of "Faecalibaculum rodentium" ALO17, isolated from C57BL/6J laboratory mouse feces.</title>
        <authorList>
            <person name="Lim S."/>
            <person name="Chang D.H."/>
            <person name="Ahn S."/>
            <person name="Kim B.C."/>
        </authorList>
    </citation>
    <scope>NUCLEOTIDE SEQUENCE [LARGE SCALE GENOMIC DNA]</scope>
    <source>
        <strain evidence="12 13">Alo17</strain>
    </source>
</reference>
<dbReference type="GeneID" id="78477497"/>
<comment type="catalytic activity">
    <reaction evidence="8 9">
        <text>(R)-4'-phosphopantetheine + ATP + H(+) = 3'-dephospho-CoA + diphosphate</text>
        <dbReference type="Rhea" id="RHEA:19801"/>
        <dbReference type="ChEBI" id="CHEBI:15378"/>
        <dbReference type="ChEBI" id="CHEBI:30616"/>
        <dbReference type="ChEBI" id="CHEBI:33019"/>
        <dbReference type="ChEBI" id="CHEBI:57328"/>
        <dbReference type="ChEBI" id="CHEBI:61723"/>
        <dbReference type="EC" id="2.7.7.3"/>
    </reaction>
</comment>
<dbReference type="GO" id="GO:0005737">
    <property type="term" value="C:cytoplasm"/>
    <property type="evidence" value="ECO:0007669"/>
    <property type="project" value="UniProtKB-SubCell"/>
</dbReference>
<dbReference type="STRING" id="1702221.AALO17_06820"/>
<evidence type="ECO:0000256" key="2">
    <source>
        <dbReference type="ARBA" id="ARBA00022679"/>
    </source>
</evidence>
<dbReference type="NCBIfam" id="TIGR01510">
    <property type="entry name" value="coaD_prev_kdtB"/>
    <property type="match status" value="1"/>
</dbReference>
<proteinExistence type="inferred from homology"/>
<dbReference type="NCBIfam" id="TIGR00125">
    <property type="entry name" value="cyt_tran_rel"/>
    <property type="match status" value="1"/>
</dbReference>
<feature type="binding site" evidence="9">
    <location>
        <position position="10"/>
    </location>
    <ligand>
        <name>substrate</name>
    </ligand>
</feature>
<dbReference type="PATRIC" id="fig|1702221.3.peg.659"/>
<dbReference type="Gene3D" id="3.40.50.620">
    <property type="entry name" value="HUPs"/>
    <property type="match status" value="1"/>
</dbReference>
<evidence type="ECO:0000313" key="12">
    <source>
        <dbReference type="EMBL" id="AMK53816.1"/>
    </source>
</evidence>
<comment type="pathway">
    <text evidence="9">Cofactor biosynthesis; coenzyme A biosynthesis; CoA from (R)-pantothenate: step 4/5.</text>
</comment>
<feature type="site" description="Transition state stabilizer" evidence="9">
    <location>
        <position position="18"/>
    </location>
</feature>